<protein>
    <submittedName>
        <fullName evidence="2">Uncharacterized protein</fullName>
    </submittedName>
</protein>
<feature type="transmembrane region" description="Helical" evidence="1">
    <location>
        <begin position="27"/>
        <end position="49"/>
    </location>
</feature>
<dbReference type="AlphaFoldDB" id="A0A0A9AQF8"/>
<reference evidence="2" key="1">
    <citation type="submission" date="2014-09" db="EMBL/GenBank/DDBJ databases">
        <authorList>
            <person name="Magalhaes I.L.F."/>
            <person name="Oliveira U."/>
            <person name="Santos F.R."/>
            <person name="Vidigal T.H.D.A."/>
            <person name="Brescovit A.D."/>
            <person name="Santos A.J."/>
        </authorList>
    </citation>
    <scope>NUCLEOTIDE SEQUENCE</scope>
    <source>
        <tissue evidence="2">Shoot tissue taken approximately 20 cm above the soil surface</tissue>
    </source>
</reference>
<proteinExistence type="predicted"/>
<organism evidence="2">
    <name type="scientific">Arundo donax</name>
    <name type="common">Giant reed</name>
    <name type="synonym">Donax arundinaceus</name>
    <dbReference type="NCBI Taxonomy" id="35708"/>
    <lineage>
        <taxon>Eukaryota</taxon>
        <taxon>Viridiplantae</taxon>
        <taxon>Streptophyta</taxon>
        <taxon>Embryophyta</taxon>
        <taxon>Tracheophyta</taxon>
        <taxon>Spermatophyta</taxon>
        <taxon>Magnoliopsida</taxon>
        <taxon>Liliopsida</taxon>
        <taxon>Poales</taxon>
        <taxon>Poaceae</taxon>
        <taxon>PACMAD clade</taxon>
        <taxon>Arundinoideae</taxon>
        <taxon>Arundineae</taxon>
        <taxon>Arundo</taxon>
    </lineage>
</organism>
<keyword evidence="1" id="KW-0472">Membrane</keyword>
<evidence type="ECO:0000313" key="2">
    <source>
        <dbReference type="EMBL" id="JAD53381.1"/>
    </source>
</evidence>
<accession>A0A0A9AQF8</accession>
<evidence type="ECO:0000256" key="1">
    <source>
        <dbReference type="SAM" id="Phobius"/>
    </source>
</evidence>
<sequence>MLQLSLSLSLSLLSVDISPSIFRWQQLVVVLPCLVLGCLLLATSIQLLYPFLCTKFDLFYALFNII</sequence>
<keyword evidence="1" id="KW-0812">Transmembrane</keyword>
<keyword evidence="1" id="KW-1133">Transmembrane helix</keyword>
<name>A0A0A9AQF8_ARUDO</name>
<reference evidence="2" key="2">
    <citation type="journal article" date="2015" name="Data Brief">
        <title>Shoot transcriptome of the giant reed, Arundo donax.</title>
        <authorList>
            <person name="Barrero R.A."/>
            <person name="Guerrero F.D."/>
            <person name="Moolhuijzen P."/>
            <person name="Goolsby J.A."/>
            <person name="Tidwell J."/>
            <person name="Bellgard S.E."/>
            <person name="Bellgard M.I."/>
        </authorList>
    </citation>
    <scope>NUCLEOTIDE SEQUENCE</scope>
    <source>
        <tissue evidence="2">Shoot tissue taken approximately 20 cm above the soil surface</tissue>
    </source>
</reference>
<dbReference type="EMBL" id="GBRH01244514">
    <property type="protein sequence ID" value="JAD53381.1"/>
    <property type="molecule type" value="Transcribed_RNA"/>
</dbReference>